<dbReference type="CDD" id="cd06850">
    <property type="entry name" value="biotinyl_domain"/>
    <property type="match status" value="1"/>
</dbReference>
<dbReference type="EMBL" id="CP137640">
    <property type="protein sequence ID" value="WVX83061.1"/>
    <property type="molecule type" value="Genomic_DNA"/>
</dbReference>
<gene>
    <name evidence="3" type="ORF">R4Z09_08800</name>
</gene>
<accession>A0ABZ2CL68</accession>
<dbReference type="PANTHER" id="PTHR45266">
    <property type="entry name" value="OXALOACETATE DECARBOXYLASE ALPHA CHAIN"/>
    <property type="match status" value="1"/>
</dbReference>
<dbReference type="Proteomes" id="UP001357223">
    <property type="component" value="Chromosome"/>
</dbReference>
<keyword evidence="1" id="KW-0092">Biotin</keyword>
<name>A0ABZ2CL68_9BACI</name>
<evidence type="ECO:0000313" key="3">
    <source>
        <dbReference type="EMBL" id="WVX83061.1"/>
    </source>
</evidence>
<evidence type="ECO:0000313" key="4">
    <source>
        <dbReference type="Proteomes" id="UP001357223"/>
    </source>
</evidence>
<dbReference type="Gene3D" id="2.40.50.100">
    <property type="match status" value="1"/>
</dbReference>
<evidence type="ECO:0000256" key="1">
    <source>
        <dbReference type="ARBA" id="ARBA00023267"/>
    </source>
</evidence>
<dbReference type="Pfam" id="PF00364">
    <property type="entry name" value="Biotin_lipoyl"/>
    <property type="match status" value="1"/>
</dbReference>
<dbReference type="InterPro" id="IPR011053">
    <property type="entry name" value="Single_hybrid_motif"/>
</dbReference>
<dbReference type="SUPFAM" id="SSF51230">
    <property type="entry name" value="Single hybrid motif"/>
    <property type="match status" value="1"/>
</dbReference>
<dbReference type="RefSeq" id="WP_338451952.1">
    <property type="nucleotide sequence ID" value="NZ_CP137640.1"/>
</dbReference>
<proteinExistence type="predicted"/>
<evidence type="ECO:0000259" key="2">
    <source>
        <dbReference type="PROSITE" id="PS50968"/>
    </source>
</evidence>
<dbReference type="InterPro" id="IPR000089">
    <property type="entry name" value="Biotin_lipoyl"/>
</dbReference>
<organism evidence="3 4">
    <name type="scientific">Niallia oryzisoli</name>
    <dbReference type="NCBI Taxonomy" id="1737571"/>
    <lineage>
        <taxon>Bacteria</taxon>
        <taxon>Bacillati</taxon>
        <taxon>Bacillota</taxon>
        <taxon>Bacilli</taxon>
        <taxon>Bacillales</taxon>
        <taxon>Bacillaceae</taxon>
        <taxon>Niallia</taxon>
    </lineage>
</organism>
<dbReference type="PANTHER" id="PTHR45266:SF3">
    <property type="entry name" value="OXALOACETATE DECARBOXYLASE ALPHA CHAIN"/>
    <property type="match status" value="1"/>
</dbReference>
<protein>
    <submittedName>
        <fullName evidence="3">Biotin/lipoyl-containing protein</fullName>
    </submittedName>
</protein>
<sequence>MKEIKAMMAGTVLMIPVSKGERISAGQEVIILESMKMAIPIESSEAGVVEEVLVGVGDFVNDGDILVVLK</sequence>
<dbReference type="InterPro" id="IPR050709">
    <property type="entry name" value="Biotin_Carboxyl_Carrier/Decarb"/>
</dbReference>
<dbReference type="PROSITE" id="PS50968">
    <property type="entry name" value="BIOTINYL_LIPOYL"/>
    <property type="match status" value="1"/>
</dbReference>
<reference evidence="3 4" key="1">
    <citation type="submission" date="2023-10" db="EMBL/GenBank/DDBJ databases">
        <title>Niallia locisalis sp.nov. isolated from a salt pond sample.</title>
        <authorList>
            <person name="Li X.-J."/>
            <person name="Dong L."/>
        </authorList>
    </citation>
    <scope>NUCLEOTIDE SEQUENCE [LARGE SCALE GENOMIC DNA]</scope>
    <source>
        <strain evidence="3 4">DSM 29761</strain>
    </source>
</reference>
<feature type="domain" description="Lipoyl-binding" evidence="2">
    <location>
        <begin position="1"/>
        <end position="70"/>
    </location>
</feature>
<keyword evidence="4" id="KW-1185">Reference proteome</keyword>